<protein>
    <submittedName>
        <fullName evidence="1">Uncharacterized protein</fullName>
    </submittedName>
</protein>
<accession>A0A0K1QG98</accession>
<gene>
    <name evidence="1" type="ORF">AKJ09_11355</name>
</gene>
<keyword evidence="2" id="KW-1185">Reference proteome</keyword>
<reference evidence="1 2" key="1">
    <citation type="submission" date="2015-08" db="EMBL/GenBank/DDBJ databases">
        <authorList>
            <person name="Babu N.S."/>
            <person name="Beckwith C.J."/>
            <person name="Beseler K.G."/>
            <person name="Brison A."/>
            <person name="Carone J.V."/>
            <person name="Caskin T.P."/>
            <person name="Diamond M."/>
            <person name="Durham M.E."/>
            <person name="Foxe J.M."/>
            <person name="Go M."/>
            <person name="Henderson B.A."/>
            <person name="Jones I.B."/>
            <person name="McGettigan J.A."/>
            <person name="Micheletti S.J."/>
            <person name="Nasrallah M.E."/>
            <person name="Ortiz D."/>
            <person name="Piller C.R."/>
            <person name="Privatt S.R."/>
            <person name="Schneider S.L."/>
            <person name="Sharp S."/>
            <person name="Smith T.C."/>
            <person name="Stanton J.D."/>
            <person name="Ullery H.E."/>
            <person name="Wilson R.J."/>
            <person name="Serrano M.G."/>
            <person name="Buck G."/>
            <person name="Lee V."/>
            <person name="Wang Y."/>
            <person name="Carvalho R."/>
            <person name="Voegtly L."/>
            <person name="Shi R."/>
            <person name="Duckworth R."/>
            <person name="Johnson A."/>
            <person name="Loviza R."/>
            <person name="Walstead R."/>
            <person name="Shah Z."/>
            <person name="Kiflezghi M."/>
            <person name="Wade K."/>
            <person name="Ball S.L."/>
            <person name="Bradley K.W."/>
            <person name="Asai D.J."/>
            <person name="Bowman C.A."/>
            <person name="Russell D.A."/>
            <person name="Pope W.H."/>
            <person name="Jacobs-Sera D."/>
            <person name="Hendrix R.W."/>
            <person name="Hatfull G.F."/>
        </authorList>
    </citation>
    <scope>NUCLEOTIDE SEQUENCE [LARGE SCALE GENOMIC DNA]</scope>
    <source>
        <strain evidence="1 2">DSM 27648</strain>
    </source>
</reference>
<dbReference type="KEGG" id="llu:AKJ09_11355"/>
<sequence>MPARARAVKPTPTSYGLVERSYARAFTERRRAGRFRHLSFASTVALN</sequence>
<organism evidence="1 2">
    <name type="scientific">Labilithrix luteola</name>
    <dbReference type="NCBI Taxonomy" id="1391654"/>
    <lineage>
        <taxon>Bacteria</taxon>
        <taxon>Pseudomonadati</taxon>
        <taxon>Myxococcota</taxon>
        <taxon>Polyangia</taxon>
        <taxon>Polyangiales</taxon>
        <taxon>Labilitrichaceae</taxon>
        <taxon>Labilithrix</taxon>
    </lineage>
</organism>
<proteinExistence type="predicted"/>
<dbReference type="EMBL" id="CP012333">
    <property type="protein sequence ID" value="AKV04692.1"/>
    <property type="molecule type" value="Genomic_DNA"/>
</dbReference>
<name>A0A0K1QG98_9BACT</name>
<dbReference type="Proteomes" id="UP000064967">
    <property type="component" value="Chromosome"/>
</dbReference>
<dbReference type="AlphaFoldDB" id="A0A0K1QG98"/>
<evidence type="ECO:0000313" key="2">
    <source>
        <dbReference type="Proteomes" id="UP000064967"/>
    </source>
</evidence>
<evidence type="ECO:0000313" key="1">
    <source>
        <dbReference type="EMBL" id="AKV04692.1"/>
    </source>
</evidence>